<dbReference type="EMBL" id="SRLO01000570">
    <property type="protein sequence ID" value="TNN51784.1"/>
    <property type="molecule type" value="Genomic_DNA"/>
</dbReference>
<dbReference type="AlphaFoldDB" id="A0A4Z2GGB6"/>
<dbReference type="Proteomes" id="UP000314294">
    <property type="component" value="Unassembled WGS sequence"/>
</dbReference>
<feature type="compositionally biased region" description="Basic and acidic residues" evidence="1">
    <location>
        <begin position="229"/>
        <end position="248"/>
    </location>
</feature>
<evidence type="ECO:0000313" key="3">
    <source>
        <dbReference type="Proteomes" id="UP000314294"/>
    </source>
</evidence>
<name>A0A4Z2GGB6_9TELE</name>
<gene>
    <name evidence="2" type="ORF">EYF80_038012</name>
</gene>
<reference evidence="2 3" key="1">
    <citation type="submission" date="2019-03" db="EMBL/GenBank/DDBJ databases">
        <title>First draft genome of Liparis tanakae, snailfish: a comprehensive survey of snailfish specific genes.</title>
        <authorList>
            <person name="Kim W."/>
            <person name="Song I."/>
            <person name="Jeong J.-H."/>
            <person name="Kim D."/>
            <person name="Kim S."/>
            <person name="Ryu S."/>
            <person name="Song J.Y."/>
            <person name="Lee S.K."/>
        </authorList>
    </citation>
    <scope>NUCLEOTIDE SEQUENCE [LARGE SCALE GENOMIC DNA]</scope>
    <source>
        <tissue evidence="2">Muscle</tissue>
    </source>
</reference>
<organism evidence="2 3">
    <name type="scientific">Liparis tanakae</name>
    <name type="common">Tanaka's snailfish</name>
    <dbReference type="NCBI Taxonomy" id="230148"/>
    <lineage>
        <taxon>Eukaryota</taxon>
        <taxon>Metazoa</taxon>
        <taxon>Chordata</taxon>
        <taxon>Craniata</taxon>
        <taxon>Vertebrata</taxon>
        <taxon>Euteleostomi</taxon>
        <taxon>Actinopterygii</taxon>
        <taxon>Neopterygii</taxon>
        <taxon>Teleostei</taxon>
        <taxon>Neoteleostei</taxon>
        <taxon>Acanthomorphata</taxon>
        <taxon>Eupercaria</taxon>
        <taxon>Perciformes</taxon>
        <taxon>Cottioidei</taxon>
        <taxon>Cottales</taxon>
        <taxon>Liparidae</taxon>
        <taxon>Liparis</taxon>
    </lineage>
</organism>
<feature type="region of interest" description="Disordered" evidence="1">
    <location>
        <begin position="116"/>
        <end position="146"/>
    </location>
</feature>
<feature type="region of interest" description="Disordered" evidence="1">
    <location>
        <begin position="226"/>
        <end position="248"/>
    </location>
</feature>
<accession>A0A4Z2GGB6</accession>
<keyword evidence="3" id="KW-1185">Reference proteome</keyword>
<protein>
    <submittedName>
        <fullName evidence="2">Uncharacterized protein</fullName>
    </submittedName>
</protein>
<feature type="compositionally biased region" description="Basic and acidic residues" evidence="1">
    <location>
        <begin position="122"/>
        <end position="145"/>
    </location>
</feature>
<sequence length="274" mass="30698">MHNRKKTAYYSVKGILSRDLDKASHIIVPAEPDCNPEPAGWLRPAALLPVALPTLDAIQPTADLTGRARMSSIDLKLIISEKFSSSEKSSRVMEAIGTVVLVLVLEPLWQKWKSSKCMSSAHQREEEKKKERVGEGEKRRARTEMEETMVTRQGWWRDDAQGGDLREVRAGTRNGRTTVEREGRLPAVDAPRLFWLGVSAGPSQTRRICASASLHCRTHRAAVTVIPGPKREKQNQGGEDGRRDGERFGRYPFLLPFAHSQPRLSSHSPLFSNQ</sequence>
<evidence type="ECO:0000256" key="1">
    <source>
        <dbReference type="SAM" id="MobiDB-lite"/>
    </source>
</evidence>
<comment type="caution">
    <text evidence="2">The sequence shown here is derived from an EMBL/GenBank/DDBJ whole genome shotgun (WGS) entry which is preliminary data.</text>
</comment>
<evidence type="ECO:0000313" key="2">
    <source>
        <dbReference type="EMBL" id="TNN51784.1"/>
    </source>
</evidence>
<proteinExistence type="predicted"/>